<dbReference type="EMBL" id="SSWX01000032">
    <property type="protein sequence ID" value="THJ30859.1"/>
    <property type="molecule type" value="Genomic_DNA"/>
</dbReference>
<dbReference type="InterPro" id="IPR050188">
    <property type="entry name" value="RluA_PseudoU_synthase"/>
</dbReference>
<evidence type="ECO:0000259" key="1">
    <source>
        <dbReference type="Pfam" id="PF00849"/>
    </source>
</evidence>
<dbReference type="Proteomes" id="UP000306236">
    <property type="component" value="Unassembled WGS sequence"/>
</dbReference>
<dbReference type="GO" id="GO:0009982">
    <property type="term" value="F:pseudouridine synthase activity"/>
    <property type="evidence" value="ECO:0007669"/>
    <property type="project" value="InterPro"/>
</dbReference>
<dbReference type="RefSeq" id="WP_136407848.1">
    <property type="nucleotide sequence ID" value="NZ_SSWX01000032.1"/>
</dbReference>
<keyword evidence="3" id="KW-1185">Reference proteome</keyword>
<protein>
    <submittedName>
        <fullName evidence="2">Pseudouridine synthase</fullName>
    </submittedName>
</protein>
<evidence type="ECO:0000313" key="2">
    <source>
        <dbReference type="EMBL" id="THJ30859.1"/>
    </source>
</evidence>
<dbReference type="GO" id="GO:0140098">
    <property type="term" value="F:catalytic activity, acting on RNA"/>
    <property type="evidence" value="ECO:0007669"/>
    <property type="project" value="UniProtKB-ARBA"/>
</dbReference>
<dbReference type="Gene3D" id="3.30.2350.10">
    <property type="entry name" value="Pseudouridine synthase"/>
    <property type="match status" value="1"/>
</dbReference>
<name>A0A4S5BFS0_9BURK</name>
<dbReference type="PANTHER" id="PTHR21600:SF84">
    <property type="entry name" value="PSEUDOURIDINE SYNTHASE RSUA_RLUA-LIKE DOMAIN-CONTAINING PROTEIN"/>
    <property type="match status" value="1"/>
</dbReference>
<dbReference type="AlphaFoldDB" id="A0A4S5BFS0"/>
<dbReference type="InterPro" id="IPR020103">
    <property type="entry name" value="PsdUridine_synth_cat_dom_sf"/>
</dbReference>
<feature type="domain" description="Pseudouridine synthase RsuA/RluA-like" evidence="1">
    <location>
        <begin position="99"/>
        <end position="246"/>
    </location>
</feature>
<dbReference type="GO" id="GO:0003723">
    <property type="term" value="F:RNA binding"/>
    <property type="evidence" value="ECO:0007669"/>
    <property type="project" value="InterPro"/>
</dbReference>
<gene>
    <name evidence="2" type="ORF">E8K88_16885</name>
</gene>
<organism evidence="2 3">
    <name type="scientific">Lampropedia aestuarii</name>
    <dbReference type="NCBI Taxonomy" id="2562762"/>
    <lineage>
        <taxon>Bacteria</taxon>
        <taxon>Pseudomonadati</taxon>
        <taxon>Pseudomonadota</taxon>
        <taxon>Betaproteobacteria</taxon>
        <taxon>Burkholderiales</taxon>
        <taxon>Comamonadaceae</taxon>
        <taxon>Lampropedia</taxon>
    </lineage>
</organism>
<reference evidence="2 3" key="1">
    <citation type="submission" date="2019-04" db="EMBL/GenBank/DDBJ databases">
        <title>Lampropedia sp YIM MLB12 draf genome.</title>
        <authorList>
            <person name="Wang Y.-X."/>
        </authorList>
    </citation>
    <scope>NUCLEOTIDE SEQUENCE [LARGE SCALE GENOMIC DNA]</scope>
    <source>
        <strain evidence="2 3">YIM MLB12</strain>
    </source>
</reference>
<dbReference type="SUPFAM" id="SSF55120">
    <property type="entry name" value="Pseudouridine synthase"/>
    <property type="match status" value="1"/>
</dbReference>
<dbReference type="Pfam" id="PF00849">
    <property type="entry name" value="PseudoU_synth_2"/>
    <property type="match status" value="1"/>
</dbReference>
<proteinExistence type="predicted"/>
<sequence length="306" mass="34573">MDDDLKTPLQWQRPPGWAKLGVPASARGSVLQFVLQRFSHVPQAVWAARFAQQLVRDGDGRVLQAEDAVERVQHIVYPRHPPHEMVIPFDVEVLFQDADILVVDKPHFLPVAPSGNYVAQTVLSRMQHELGLMQLAPLHRLDKDTAGLVMLSVNPATRDRYHALFRDHAICKRYEAVAPADVRFATQVRHASRLEPGGARFFTMHEVDGAANSETLVQLLELHGAWGLYQLQPISGKKHQLRVHMAGLGLPLRNDPFYPEITDPPEGDFSRPLQLLARSLEWVDPISGQRRYCESRRNLQWPVAAV</sequence>
<accession>A0A4S5BFS0</accession>
<dbReference type="GO" id="GO:0000455">
    <property type="term" value="P:enzyme-directed rRNA pseudouridine synthesis"/>
    <property type="evidence" value="ECO:0007669"/>
    <property type="project" value="TreeGrafter"/>
</dbReference>
<dbReference type="InterPro" id="IPR006224">
    <property type="entry name" value="PsdUridine_synth_RluA-like_CS"/>
</dbReference>
<comment type="caution">
    <text evidence="2">The sequence shown here is derived from an EMBL/GenBank/DDBJ whole genome shotgun (WGS) entry which is preliminary data.</text>
</comment>
<dbReference type="OrthoDB" id="9785808at2"/>
<dbReference type="PROSITE" id="PS01129">
    <property type="entry name" value="PSI_RLU"/>
    <property type="match status" value="1"/>
</dbReference>
<evidence type="ECO:0000313" key="3">
    <source>
        <dbReference type="Proteomes" id="UP000306236"/>
    </source>
</evidence>
<dbReference type="PANTHER" id="PTHR21600">
    <property type="entry name" value="MITOCHONDRIAL RNA PSEUDOURIDINE SYNTHASE"/>
    <property type="match status" value="1"/>
</dbReference>
<dbReference type="InterPro" id="IPR006145">
    <property type="entry name" value="PsdUridine_synth_RsuA/RluA"/>
</dbReference>